<evidence type="ECO:0000313" key="2">
    <source>
        <dbReference type="Proteomes" id="UP000502345"/>
    </source>
</evidence>
<organism evidence="1 2">
    <name type="scientific">Rhodococcus erythropolis</name>
    <name type="common">Arthrobacter picolinophilus</name>
    <dbReference type="NCBI Taxonomy" id="1833"/>
    <lineage>
        <taxon>Bacteria</taxon>
        <taxon>Bacillati</taxon>
        <taxon>Actinomycetota</taxon>
        <taxon>Actinomycetes</taxon>
        <taxon>Mycobacteriales</taxon>
        <taxon>Nocardiaceae</taxon>
        <taxon>Rhodococcus</taxon>
        <taxon>Rhodococcus erythropolis group</taxon>
    </lineage>
</organism>
<sequence>MCLIDVRWTEMRERWRELPVDRLVRVDAPVFG</sequence>
<evidence type="ECO:0000313" key="1">
    <source>
        <dbReference type="EMBL" id="QIP43592.1"/>
    </source>
</evidence>
<protein>
    <submittedName>
        <fullName evidence="1">Uncharacterized protein</fullName>
    </submittedName>
</protein>
<name>A0A6G9D3C3_RHOER</name>
<dbReference type="Proteomes" id="UP000502345">
    <property type="component" value="Chromosome"/>
</dbReference>
<dbReference type="AlphaFoldDB" id="A0A6G9D3C3"/>
<dbReference type="EMBL" id="CP050124">
    <property type="protein sequence ID" value="QIP43592.1"/>
    <property type="molecule type" value="Genomic_DNA"/>
</dbReference>
<reference evidence="1 2" key="1">
    <citation type="submission" date="2020-03" db="EMBL/GenBank/DDBJ databases">
        <title>Screen low temperature-resistant strains for efficient degradation of petroleum hydrocarbons under the low temperature.</title>
        <authorList>
            <person name="Wang Y."/>
            <person name="Chen J."/>
        </authorList>
    </citation>
    <scope>NUCLEOTIDE SEQUENCE [LARGE SCALE GENOMIC DNA]</scope>
    <source>
        <strain evidence="1 2">KB1</strain>
    </source>
</reference>
<proteinExistence type="predicted"/>
<gene>
    <name evidence="1" type="ORF">G9444_6349</name>
</gene>
<accession>A0A6G9D3C3</accession>